<dbReference type="Proteomes" id="UP000037510">
    <property type="component" value="Unassembled WGS sequence"/>
</dbReference>
<dbReference type="STRING" id="104452.A0A0L7KIZ0"/>
<gene>
    <name evidence="1" type="ORF">OBRU01_24965</name>
</gene>
<protein>
    <submittedName>
        <fullName evidence="1">Exocyst complex component 4</fullName>
    </submittedName>
</protein>
<dbReference type="AlphaFoldDB" id="A0A0L7KIZ0"/>
<comment type="caution">
    <text evidence="1">The sequence shown here is derived from an EMBL/GenBank/DDBJ whole genome shotgun (WGS) entry which is preliminary data.</text>
</comment>
<feature type="non-terminal residue" evidence="1">
    <location>
        <position position="315"/>
    </location>
</feature>
<proteinExistence type="predicted"/>
<dbReference type="EMBL" id="JTDY01009684">
    <property type="protein sequence ID" value="KOB63046.1"/>
    <property type="molecule type" value="Genomic_DNA"/>
</dbReference>
<name>A0A0L7KIZ0_OPEBR</name>
<keyword evidence="2" id="KW-1185">Reference proteome</keyword>
<reference evidence="1 2" key="1">
    <citation type="journal article" date="2015" name="Genome Biol. Evol.">
        <title>The genome of winter moth (Operophtera brumata) provides a genomic perspective on sexual dimorphism and phenology.</title>
        <authorList>
            <person name="Derks M.F."/>
            <person name="Smit S."/>
            <person name="Salis L."/>
            <person name="Schijlen E."/>
            <person name="Bossers A."/>
            <person name="Mateman C."/>
            <person name="Pijl A.S."/>
            <person name="de Ridder D."/>
            <person name="Groenen M.A."/>
            <person name="Visser M.E."/>
            <person name="Megens H.J."/>
        </authorList>
    </citation>
    <scope>NUCLEOTIDE SEQUENCE [LARGE SCALE GENOMIC DNA]</scope>
    <source>
        <strain evidence="1">WM2013NL</strain>
        <tissue evidence="1">Head and thorax</tissue>
    </source>
</reference>
<accession>A0A0L7KIZ0</accession>
<sequence>MSSARRREPSLRKSTRRVMQDWTSWLPNMLQRSWKLCSAVGQALTSWGQHCDAATARLAACRGLLRLRRDDLRRLWMTARTHHYALQMLTDIEEVTDAYLQDITPEFEASLTDEDKTFETTVMISLEALGVLDQLKEATEKFKVQIQHELLEVIDSVSRRIIEEGDDVEIDPESDEEGEIQDTAGVTETGRPLARLVTILAEELLQLWRAALQKHRLPDSCLHTELHYWSAVQQVSVTLAAARAPGAAPYSDQLRVADYFGKKRPQRRRTDLFKLTEAVNVPYAHSLRTTCEREKASGCLSLRAQPSMTPYGRIT</sequence>
<evidence type="ECO:0000313" key="2">
    <source>
        <dbReference type="Proteomes" id="UP000037510"/>
    </source>
</evidence>
<evidence type="ECO:0000313" key="1">
    <source>
        <dbReference type="EMBL" id="KOB63046.1"/>
    </source>
</evidence>
<organism evidence="1 2">
    <name type="scientific">Operophtera brumata</name>
    <name type="common">Winter moth</name>
    <name type="synonym">Phalaena brumata</name>
    <dbReference type="NCBI Taxonomy" id="104452"/>
    <lineage>
        <taxon>Eukaryota</taxon>
        <taxon>Metazoa</taxon>
        <taxon>Ecdysozoa</taxon>
        <taxon>Arthropoda</taxon>
        <taxon>Hexapoda</taxon>
        <taxon>Insecta</taxon>
        <taxon>Pterygota</taxon>
        <taxon>Neoptera</taxon>
        <taxon>Endopterygota</taxon>
        <taxon>Lepidoptera</taxon>
        <taxon>Glossata</taxon>
        <taxon>Ditrysia</taxon>
        <taxon>Geometroidea</taxon>
        <taxon>Geometridae</taxon>
        <taxon>Larentiinae</taxon>
        <taxon>Operophtera</taxon>
    </lineage>
</organism>